<dbReference type="Gene3D" id="1.25.10.10">
    <property type="entry name" value="Leucine-rich Repeat Variant"/>
    <property type="match status" value="1"/>
</dbReference>
<dbReference type="SUPFAM" id="SSF48371">
    <property type="entry name" value="ARM repeat"/>
    <property type="match status" value="1"/>
</dbReference>
<dbReference type="InterPro" id="IPR016024">
    <property type="entry name" value="ARM-type_fold"/>
</dbReference>
<dbReference type="GeneID" id="94831343"/>
<dbReference type="VEuPathDB" id="TrichDB:TRFO_12433"/>
<dbReference type="EMBL" id="MLAK01000014">
    <property type="protein sequence ID" value="OHT17300.1"/>
    <property type="molecule type" value="Genomic_DNA"/>
</dbReference>
<evidence type="ECO:0008006" key="3">
    <source>
        <dbReference type="Google" id="ProtNLM"/>
    </source>
</evidence>
<name>A0A1J4L5L1_9EUKA</name>
<sequence>MNFQSYKRDSSITRNQFKYYSEYIMEDQKNNETHKSPNSSDSVKATIFHTCSLIQTCFKNNNYDEISTYILELSRLIRNESFDEIPGLEKFDVPNILLTIFYDISKEGLNDRKAIRIAAINCLVNLSSYEQAESFFDSEQFCSILLISIRKEKVQSSLEILASLLANILTYKNRNIYNYFLNNHIIKILTIRSYRSSNLDFKFLCFDSLKMICSFPLNNSQVELIYRFIGDFLSKSEELSKDNYDLMLLRIIQVFHSLLENDSIYFELFESLNFHSIVFLAITKEFNLAARFGCRVAKMLVKKYSCINYFPVEKLITLLVNNYTYTDSESTKILFDLTNTISTIIKKSDNCDNLINLELIKGFLDLAQNSTILLRVGVIKIIKNLIKFLNESTFQFLLTVVNNQNIFDILAEMVETQDKDVVLNVLKMCILIFEKSTPLNLLNDCIMLFQKSFSPDFLKFCEEFEDSYINARLSILKNYVTK</sequence>
<dbReference type="InterPro" id="IPR011989">
    <property type="entry name" value="ARM-like"/>
</dbReference>
<keyword evidence="2" id="KW-1185">Reference proteome</keyword>
<accession>A0A1J4L5L1</accession>
<dbReference type="RefSeq" id="XP_068370436.1">
    <property type="nucleotide sequence ID" value="XM_068496639.1"/>
</dbReference>
<protein>
    <recommendedName>
        <fullName evidence="3">Armadillo repeat-containing domain-containing protein</fullName>
    </recommendedName>
</protein>
<evidence type="ECO:0000313" key="2">
    <source>
        <dbReference type="Proteomes" id="UP000179807"/>
    </source>
</evidence>
<organism evidence="1 2">
    <name type="scientific">Tritrichomonas foetus</name>
    <dbReference type="NCBI Taxonomy" id="1144522"/>
    <lineage>
        <taxon>Eukaryota</taxon>
        <taxon>Metamonada</taxon>
        <taxon>Parabasalia</taxon>
        <taxon>Tritrichomonadida</taxon>
        <taxon>Tritrichomonadidae</taxon>
        <taxon>Tritrichomonas</taxon>
    </lineage>
</organism>
<reference evidence="1" key="1">
    <citation type="submission" date="2016-10" db="EMBL/GenBank/DDBJ databases">
        <authorList>
            <person name="Benchimol M."/>
            <person name="Almeida L.G."/>
            <person name="Vasconcelos A.T."/>
            <person name="Perreira-Neves A."/>
            <person name="Rosa I.A."/>
            <person name="Tasca T."/>
            <person name="Bogo M.R."/>
            <person name="de Souza W."/>
        </authorList>
    </citation>
    <scope>NUCLEOTIDE SEQUENCE [LARGE SCALE GENOMIC DNA]</scope>
    <source>
        <strain evidence="1">K</strain>
    </source>
</reference>
<comment type="caution">
    <text evidence="1">The sequence shown here is derived from an EMBL/GenBank/DDBJ whole genome shotgun (WGS) entry which is preliminary data.</text>
</comment>
<gene>
    <name evidence="1" type="ORF">TRFO_12433</name>
</gene>
<proteinExistence type="predicted"/>
<dbReference type="Proteomes" id="UP000179807">
    <property type="component" value="Unassembled WGS sequence"/>
</dbReference>
<evidence type="ECO:0000313" key="1">
    <source>
        <dbReference type="EMBL" id="OHT17300.1"/>
    </source>
</evidence>
<dbReference type="AlphaFoldDB" id="A0A1J4L5L1"/>